<feature type="compositionally biased region" description="Low complexity" evidence="2">
    <location>
        <begin position="237"/>
        <end position="252"/>
    </location>
</feature>
<name>A0A388T2I6_9ACTN</name>
<accession>A0A388T2I6</accession>
<sequence length="729" mass="75743">MTRPPTGNGPHRPVRAPASAAPRAAADGGGEAPGPRFRTYRAELPDVCAADPARMVFTADADGRCQVFTWDATTGRAEQVTDRPGGTLRCAIDHGARVWWFAEDADGRGHWRFRSFGGGGDRRGLEGVADGSPRGLGLTPDGTVAVATAADGGTTVHIGPRGGRARTVTRVEGHAVLAGISPDGRHLAVGGPAGSDRAVTVLSPDGTVRAVLGGGPHGGELWALGFRPSTGDDGTRTGDATGDGDATRTGDATGDGDGTRTGDATGDGDGTRTGDATGDGDGTRTGDATGDGGDGTELLLVRQHRDRYVLAVWRPGAGPVTWEWCAFDTEITASWYPDGGAVLVRQDRHGRSLLHRADPRTRSVSAVPAPPGTLLAAAARPGGDVHCLWTSASQPPRMLSTAGTPLPPLGTVDGSVPGDHRETWTPGPDGPVHSLLALPEGAAPAPAVFLVHGGPADHDRDAYDGVVHSLVASGFAVVRANYRGSTGYGPRWRRAYPAGVGLTQVQDLAAVRADLVRRGLVRADATALWGTSWGGYLALLAAGVDPALWHAAVAVKPVADCAAAHRTATPALRALDERLFGGTPDTVPEAYARSSPVRYVPRVRAPLLVVAAERDDKCPPEQVRDYLRALALAGVRHEAMWLDTGHDGYDGRHHVAVLRRAIGFLGRELCGSGRPDSRAARRPTPDVPLRPERDPGPPPDAATGTGTTPAHRRGGHRAEGRRQQRPAGG</sequence>
<feature type="region of interest" description="Disordered" evidence="2">
    <location>
        <begin position="1"/>
        <end position="34"/>
    </location>
</feature>
<dbReference type="SUPFAM" id="SSF50969">
    <property type="entry name" value="YVTN repeat-like/Quinoprotein amine dehydrogenase"/>
    <property type="match status" value="1"/>
</dbReference>
<keyword evidence="1" id="KW-0378">Hydrolase</keyword>
<dbReference type="AlphaFoldDB" id="A0A388T2I6"/>
<organism evidence="4 5">
    <name type="scientific">Streptomyces spongiicola</name>
    <dbReference type="NCBI Taxonomy" id="1690221"/>
    <lineage>
        <taxon>Bacteria</taxon>
        <taxon>Bacillati</taxon>
        <taxon>Actinomycetota</taxon>
        <taxon>Actinomycetes</taxon>
        <taxon>Kitasatosporales</taxon>
        <taxon>Streptomycetaceae</taxon>
        <taxon>Streptomyces</taxon>
    </lineage>
</organism>
<dbReference type="GO" id="GO:0004252">
    <property type="term" value="F:serine-type endopeptidase activity"/>
    <property type="evidence" value="ECO:0007669"/>
    <property type="project" value="TreeGrafter"/>
</dbReference>
<gene>
    <name evidence="4" type="ORF">SSP531S_42100</name>
</gene>
<dbReference type="GO" id="GO:0006508">
    <property type="term" value="P:proteolysis"/>
    <property type="evidence" value="ECO:0007669"/>
    <property type="project" value="InterPro"/>
</dbReference>
<comment type="caution">
    <text evidence="4">The sequence shown here is derived from an EMBL/GenBank/DDBJ whole genome shotgun (WGS) entry which is preliminary data.</text>
</comment>
<dbReference type="InterPro" id="IPR011044">
    <property type="entry name" value="Quino_amine_DH_bsu"/>
</dbReference>
<feature type="region of interest" description="Disordered" evidence="2">
    <location>
        <begin position="221"/>
        <end position="294"/>
    </location>
</feature>
<dbReference type="PANTHER" id="PTHR42776">
    <property type="entry name" value="SERINE PEPTIDASE S9 FAMILY MEMBER"/>
    <property type="match status" value="1"/>
</dbReference>
<reference evidence="4 5" key="1">
    <citation type="submission" date="2018-07" db="EMBL/GenBank/DDBJ databases">
        <title>Whole Genome Shotgun Sequence of Streptomyces spongiicola strain 531S.</title>
        <authorList>
            <person name="Dohra H."/>
            <person name="Kodani S."/>
        </authorList>
    </citation>
    <scope>NUCLEOTIDE SEQUENCE [LARGE SCALE GENOMIC DNA]</scope>
    <source>
        <strain evidence="4 5">531S</strain>
    </source>
</reference>
<evidence type="ECO:0000313" key="5">
    <source>
        <dbReference type="Proteomes" id="UP000265354"/>
    </source>
</evidence>
<evidence type="ECO:0000256" key="2">
    <source>
        <dbReference type="SAM" id="MobiDB-lite"/>
    </source>
</evidence>
<dbReference type="Pfam" id="PF00326">
    <property type="entry name" value="Peptidase_S9"/>
    <property type="match status" value="1"/>
</dbReference>
<protein>
    <submittedName>
        <fullName evidence="4">S9 family peptidase</fullName>
    </submittedName>
</protein>
<feature type="region of interest" description="Disordered" evidence="2">
    <location>
        <begin position="670"/>
        <end position="729"/>
    </location>
</feature>
<dbReference type="PANTHER" id="PTHR42776:SF27">
    <property type="entry name" value="DIPEPTIDYL PEPTIDASE FAMILY MEMBER 6"/>
    <property type="match status" value="1"/>
</dbReference>
<dbReference type="InterPro" id="IPR001375">
    <property type="entry name" value="Peptidase_S9_cat"/>
</dbReference>
<dbReference type="Gene3D" id="3.40.50.1820">
    <property type="entry name" value="alpha/beta hydrolase"/>
    <property type="match status" value="1"/>
</dbReference>
<dbReference type="Gene3D" id="2.130.10.10">
    <property type="entry name" value="YVTN repeat-like/Quinoprotein amine dehydrogenase"/>
    <property type="match status" value="1"/>
</dbReference>
<proteinExistence type="predicted"/>
<dbReference type="SUPFAM" id="SSF53474">
    <property type="entry name" value="alpha/beta-Hydrolases"/>
    <property type="match status" value="1"/>
</dbReference>
<evidence type="ECO:0000313" key="4">
    <source>
        <dbReference type="EMBL" id="GBQ02746.1"/>
    </source>
</evidence>
<feature type="compositionally biased region" description="Low complexity" evidence="2">
    <location>
        <begin position="15"/>
        <end position="26"/>
    </location>
</feature>
<dbReference type="Proteomes" id="UP000265354">
    <property type="component" value="Unassembled WGS sequence"/>
</dbReference>
<dbReference type="InterPro" id="IPR015943">
    <property type="entry name" value="WD40/YVTN_repeat-like_dom_sf"/>
</dbReference>
<evidence type="ECO:0000259" key="3">
    <source>
        <dbReference type="Pfam" id="PF00326"/>
    </source>
</evidence>
<dbReference type="InterPro" id="IPR029058">
    <property type="entry name" value="AB_hydrolase_fold"/>
</dbReference>
<dbReference type="EMBL" id="BGZL01000012">
    <property type="protein sequence ID" value="GBQ02746.1"/>
    <property type="molecule type" value="Genomic_DNA"/>
</dbReference>
<evidence type="ECO:0000256" key="1">
    <source>
        <dbReference type="ARBA" id="ARBA00022801"/>
    </source>
</evidence>
<feature type="domain" description="Peptidase S9 prolyl oligopeptidase catalytic" evidence="3">
    <location>
        <begin position="467"/>
        <end position="669"/>
    </location>
</feature>